<name>A0A543EFE8_9MICO</name>
<reference evidence="1 2" key="1">
    <citation type="submission" date="2019-06" db="EMBL/GenBank/DDBJ databases">
        <title>Sequencing the genomes of 1000 actinobacteria strains.</title>
        <authorList>
            <person name="Klenk H.-P."/>
        </authorList>
    </citation>
    <scope>NUCLEOTIDE SEQUENCE [LARGE SCALE GENOMIC DNA]</scope>
    <source>
        <strain evidence="1 2">DSM 105492</strain>
    </source>
</reference>
<keyword evidence="2" id="KW-1185">Reference proteome</keyword>
<dbReference type="OrthoDB" id="5069955at2"/>
<proteinExistence type="predicted"/>
<organism evidence="1 2">
    <name type="scientific">Microbacterium kyungheense</name>
    <dbReference type="NCBI Taxonomy" id="1263636"/>
    <lineage>
        <taxon>Bacteria</taxon>
        <taxon>Bacillati</taxon>
        <taxon>Actinomycetota</taxon>
        <taxon>Actinomycetes</taxon>
        <taxon>Micrococcales</taxon>
        <taxon>Microbacteriaceae</taxon>
        <taxon>Microbacterium</taxon>
    </lineage>
</organism>
<comment type="caution">
    <text evidence="1">The sequence shown here is derived from an EMBL/GenBank/DDBJ whole genome shotgun (WGS) entry which is preliminary data.</text>
</comment>
<evidence type="ECO:0000313" key="1">
    <source>
        <dbReference type="EMBL" id="TQM20314.1"/>
    </source>
</evidence>
<gene>
    <name evidence="1" type="ORF">FB391_3450</name>
</gene>
<dbReference type="RefSeq" id="WP_141896292.1">
    <property type="nucleotide sequence ID" value="NZ_BAABLH010000006.1"/>
</dbReference>
<dbReference type="AlphaFoldDB" id="A0A543EFE8"/>
<evidence type="ECO:0000313" key="2">
    <source>
        <dbReference type="Proteomes" id="UP000320235"/>
    </source>
</evidence>
<protein>
    <submittedName>
        <fullName evidence="1">Uncharacterized protein</fullName>
    </submittedName>
</protein>
<dbReference type="Proteomes" id="UP000320235">
    <property type="component" value="Unassembled WGS sequence"/>
</dbReference>
<accession>A0A543EFE8</accession>
<sequence>MPHPTAENALSLTLVGTPDFGSEVLKALYRITGRSTVELRKAILAGEPIYTAELFDNEHINVVPRLEKTVTYLETLGVPFVVHERADGEREEITLEVMRRIIGA</sequence>
<dbReference type="EMBL" id="VFPE01000006">
    <property type="protein sequence ID" value="TQM20314.1"/>
    <property type="molecule type" value="Genomic_DNA"/>
</dbReference>